<dbReference type="STRING" id="523843.SAMN06264941_0154"/>
<keyword evidence="8" id="KW-0902">Two-component regulatory system</keyword>
<evidence type="ECO:0000256" key="1">
    <source>
        <dbReference type="ARBA" id="ARBA00000085"/>
    </source>
</evidence>
<evidence type="ECO:0000256" key="2">
    <source>
        <dbReference type="ARBA" id="ARBA00012438"/>
    </source>
</evidence>
<name>A0A1L9C7G0_9EURY</name>
<keyword evidence="7" id="KW-0067">ATP-binding</keyword>
<dbReference type="GO" id="GO:0000976">
    <property type="term" value="F:transcription cis-regulatory region binding"/>
    <property type="evidence" value="ECO:0007669"/>
    <property type="project" value="TreeGrafter"/>
</dbReference>
<dbReference type="InterPro" id="IPR036388">
    <property type="entry name" value="WH-like_DNA-bd_sf"/>
</dbReference>
<proteinExistence type="predicted"/>
<organism evidence="14 17">
    <name type="scientific">Methanohalophilus portucalensis FDF-1</name>
    <dbReference type="NCBI Taxonomy" id="523843"/>
    <lineage>
        <taxon>Archaea</taxon>
        <taxon>Methanobacteriati</taxon>
        <taxon>Methanobacteriota</taxon>
        <taxon>Stenosarchaea group</taxon>
        <taxon>Methanomicrobia</taxon>
        <taxon>Methanosarcinales</taxon>
        <taxon>Methanosarcinaceae</taxon>
        <taxon>Methanohalophilus</taxon>
    </lineage>
</organism>
<dbReference type="Gene3D" id="3.40.50.2300">
    <property type="match status" value="1"/>
</dbReference>
<dbReference type="GO" id="GO:0005829">
    <property type="term" value="C:cytosol"/>
    <property type="evidence" value="ECO:0007669"/>
    <property type="project" value="TreeGrafter"/>
</dbReference>
<keyword evidence="9" id="KW-0805">Transcription regulation</keyword>
<dbReference type="GO" id="GO:0004673">
    <property type="term" value="F:protein histidine kinase activity"/>
    <property type="evidence" value="ECO:0007669"/>
    <property type="project" value="UniProtKB-EC"/>
</dbReference>
<dbReference type="Gene3D" id="1.10.10.10">
    <property type="entry name" value="Winged helix-like DNA-binding domain superfamily/Winged helix DNA-binding domain"/>
    <property type="match status" value="1"/>
</dbReference>
<gene>
    <name evidence="15" type="ORF">EFE41_06500</name>
    <name evidence="14" type="ORF">MPF_0149</name>
    <name evidence="16" type="ORF">SAMN06264941_0154</name>
</gene>
<dbReference type="InterPro" id="IPR039420">
    <property type="entry name" value="WalR-like"/>
</dbReference>
<feature type="domain" description="Response regulatory" evidence="13">
    <location>
        <begin position="49"/>
        <end position="165"/>
    </location>
</feature>
<dbReference type="InterPro" id="IPR000485">
    <property type="entry name" value="AsnC-type_HTH_dom"/>
</dbReference>
<evidence type="ECO:0000313" key="18">
    <source>
        <dbReference type="Proteomes" id="UP000193969"/>
    </source>
</evidence>
<evidence type="ECO:0000256" key="7">
    <source>
        <dbReference type="ARBA" id="ARBA00022840"/>
    </source>
</evidence>
<evidence type="ECO:0000259" key="13">
    <source>
        <dbReference type="PROSITE" id="PS50110"/>
    </source>
</evidence>
<keyword evidence="6" id="KW-0418">Kinase</keyword>
<dbReference type="AlphaFoldDB" id="A0A1L9C7G0"/>
<keyword evidence="11" id="KW-0804">Transcription</keyword>
<dbReference type="Proteomes" id="UP000278252">
    <property type="component" value="Unassembled WGS sequence"/>
</dbReference>
<evidence type="ECO:0000313" key="14">
    <source>
        <dbReference type="EMBL" id="OJH50361.1"/>
    </source>
</evidence>
<dbReference type="EMBL" id="JWTK01000001">
    <property type="protein sequence ID" value="OJH50361.1"/>
    <property type="molecule type" value="Genomic_DNA"/>
</dbReference>
<evidence type="ECO:0000256" key="12">
    <source>
        <dbReference type="PROSITE-ProRule" id="PRU00169"/>
    </source>
</evidence>
<sequence>MPEKELDDKILSLLEKNPALSAVELADVLNVSEKAVQARLGEMGDSRQTILIIDDEPDAIIAAKRALQAEGYNVIEAYNGKTGLEAIEEKTPDLILLDVMMPDMDGFEVCKHLKEDELHNHIPIIMLTAKGEVDDRVEGIETGADDYITKPFNLRELKARIRMVLRRKQD</sequence>
<dbReference type="Proteomes" id="UP000193969">
    <property type="component" value="Unassembled WGS sequence"/>
</dbReference>
<dbReference type="PANTHER" id="PTHR48111:SF1">
    <property type="entry name" value="TWO-COMPONENT RESPONSE REGULATOR ORR33"/>
    <property type="match status" value="1"/>
</dbReference>
<evidence type="ECO:0000256" key="6">
    <source>
        <dbReference type="ARBA" id="ARBA00022777"/>
    </source>
</evidence>
<reference evidence="16" key="2">
    <citation type="submission" date="2017-04" db="EMBL/GenBank/DDBJ databases">
        <authorList>
            <person name="Afonso C.L."/>
            <person name="Miller P.J."/>
            <person name="Scott M.A."/>
            <person name="Spackman E."/>
            <person name="Goraichik I."/>
            <person name="Dimitrov K.M."/>
            <person name="Suarez D.L."/>
            <person name="Swayne D.E."/>
        </authorList>
    </citation>
    <scope>NUCLEOTIDE SEQUENCE [LARGE SCALE GENOMIC DNA]</scope>
    <source>
        <strain evidence="16">FDF-1</strain>
    </source>
</reference>
<dbReference type="PROSITE" id="PS50110">
    <property type="entry name" value="RESPONSE_REGULATORY"/>
    <property type="match status" value="1"/>
</dbReference>
<evidence type="ECO:0000256" key="10">
    <source>
        <dbReference type="ARBA" id="ARBA00023125"/>
    </source>
</evidence>
<dbReference type="EMBL" id="FXBN01000001">
    <property type="protein sequence ID" value="SMH29198.1"/>
    <property type="molecule type" value="Genomic_DNA"/>
</dbReference>
<evidence type="ECO:0000256" key="8">
    <source>
        <dbReference type="ARBA" id="ARBA00023012"/>
    </source>
</evidence>
<comment type="catalytic activity">
    <reaction evidence="1">
        <text>ATP + protein L-histidine = ADP + protein N-phospho-L-histidine.</text>
        <dbReference type="EC" id="2.7.13.3"/>
    </reaction>
</comment>
<dbReference type="RefSeq" id="WP_072358073.1">
    <property type="nucleotide sequence ID" value="NZ_FXBN01000001.1"/>
</dbReference>
<keyword evidence="10" id="KW-0238">DNA-binding</keyword>
<keyword evidence="4" id="KW-0808">Transferase</keyword>
<reference evidence="15 19" key="4">
    <citation type="submission" date="2018-10" db="EMBL/GenBank/DDBJ databases">
        <title>Cultivation of a novel Methanohalophilus strain from Kebrit Deep of the Red Sea and a genomic comparison of members of the genus Methanohalophilus.</title>
        <authorList>
            <person name="Guan Y."/>
            <person name="Ngugi D.K."/>
            <person name="Stingl U."/>
        </authorList>
    </citation>
    <scope>NUCLEOTIDE SEQUENCE [LARGE SCALE GENOMIC DNA]</scope>
    <source>
        <strain evidence="15 19">DSM 7471</strain>
    </source>
</reference>
<dbReference type="InterPro" id="IPR011006">
    <property type="entry name" value="CheY-like_superfamily"/>
</dbReference>
<reference evidence="18" key="3">
    <citation type="submission" date="2017-04" db="EMBL/GenBank/DDBJ databases">
        <authorList>
            <person name="Varghese N."/>
            <person name="Submissions S."/>
        </authorList>
    </citation>
    <scope>NUCLEOTIDE SEQUENCE [LARGE SCALE GENOMIC DNA]</scope>
    <source>
        <strain evidence="18">FDF-1</strain>
    </source>
</reference>
<evidence type="ECO:0000313" key="19">
    <source>
        <dbReference type="Proteomes" id="UP000278252"/>
    </source>
</evidence>
<dbReference type="SUPFAM" id="SSF52172">
    <property type="entry name" value="CheY-like"/>
    <property type="match status" value="1"/>
</dbReference>
<dbReference type="Pfam" id="PF00072">
    <property type="entry name" value="Response_reg"/>
    <property type="match status" value="1"/>
</dbReference>
<protein>
    <recommendedName>
        <fullName evidence="2">histidine kinase</fullName>
        <ecNumber evidence="2">2.7.13.3</ecNumber>
    </recommendedName>
</protein>
<feature type="modified residue" description="4-aspartylphosphate" evidence="12">
    <location>
        <position position="98"/>
    </location>
</feature>
<dbReference type="EMBL" id="RJJH01000011">
    <property type="protein sequence ID" value="RNI11205.1"/>
    <property type="molecule type" value="Genomic_DNA"/>
</dbReference>
<dbReference type="GO" id="GO:0032993">
    <property type="term" value="C:protein-DNA complex"/>
    <property type="evidence" value="ECO:0007669"/>
    <property type="project" value="TreeGrafter"/>
</dbReference>
<dbReference type="SMART" id="SM00448">
    <property type="entry name" value="REC"/>
    <property type="match status" value="1"/>
</dbReference>
<dbReference type="EC" id="2.7.13.3" evidence="2"/>
<keyword evidence="5" id="KW-0547">Nucleotide-binding</keyword>
<dbReference type="OrthoDB" id="2830at2157"/>
<evidence type="ECO:0000313" key="15">
    <source>
        <dbReference type="EMBL" id="RNI11205.1"/>
    </source>
</evidence>
<evidence type="ECO:0000256" key="3">
    <source>
        <dbReference type="ARBA" id="ARBA00022553"/>
    </source>
</evidence>
<evidence type="ECO:0000256" key="4">
    <source>
        <dbReference type="ARBA" id="ARBA00022679"/>
    </source>
</evidence>
<dbReference type="GO" id="GO:0005524">
    <property type="term" value="F:ATP binding"/>
    <property type="evidence" value="ECO:0007669"/>
    <property type="project" value="UniProtKB-KW"/>
</dbReference>
<keyword evidence="18" id="KW-1185">Reference proteome</keyword>
<reference evidence="14 17" key="1">
    <citation type="submission" date="2014-12" db="EMBL/GenBank/DDBJ databases">
        <title>The genome sequence of Methanohalophilus portucalensis strain FDF1.</title>
        <authorList>
            <person name="Lai M.-C."/>
            <person name="Lai S.-J."/>
        </authorList>
    </citation>
    <scope>NUCLEOTIDE SEQUENCE [LARGE SCALE GENOMIC DNA]</scope>
    <source>
        <strain evidence="14 17">FDF-1</strain>
    </source>
</reference>
<dbReference type="Pfam" id="PF13404">
    <property type="entry name" value="HTH_AsnC-type"/>
    <property type="match status" value="1"/>
</dbReference>
<dbReference type="GO" id="GO:0006355">
    <property type="term" value="P:regulation of DNA-templated transcription"/>
    <property type="evidence" value="ECO:0007669"/>
    <property type="project" value="TreeGrafter"/>
</dbReference>
<dbReference type="PANTHER" id="PTHR48111">
    <property type="entry name" value="REGULATOR OF RPOS"/>
    <property type="match status" value="1"/>
</dbReference>
<evidence type="ECO:0000256" key="11">
    <source>
        <dbReference type="ARBA" id="ARBA00023163"/>
    </source>
</evidence>
<dbReference type="Proteomes" id="UP000185713">
    <property type="component" value="Unassembled WGS sequence"/>
</dbReference>
<dbReference type="InterPro" id="IPR001789">
    <property type="entry name" value="Sig_transdc_resp-reg_receiver"/>
</dbReference>
<dbReference type="GO" id="GO:0000156">
    <property type="term" value="F:phosphorelay response regulator activity"/>
    <property type="evidence" value="ECO:0007669"/>
    <property type="project" value="TreeGrafter"/>
</dbReference>
<accession>A0A1L9C7G0</accession>
<evidence type="ECO:0000313" key="16">
    <source>
        <dbReference type="EMBL" id="SMH29198.1"/>
    </source>
</evidence>
<evidence type="ECO:0000313" key="17">
    <source>
        <dbReference type="Proteomes" id="UP000185713"/>
    </source>
</evidence>
<evidence type="ECO:0000256" key="5">
    <source>
        <dbReference type="ARBA" id="ARBA00022741"/>
    </source>
</evidence>
<evidence type="ECO:0000256" key="9">
    <source>
        <dbReference type="ARBA" id="ARBA00023015"/>
    </source>
</evidence>
<dbReference type="FunFam" id="3.40.50.2300:FF:000121">
    <property type="entry name" value="Sensor histidine kinase RcsC"/>
    <property type="match status" value="1"/>
</dbReference>
<keyword evidence="3 12" id="KW-0597">Phosphoprotein</keyword>